<reference evidence="2 3" key="1">
    <citation type="submission" date="2013-08" db="EMBL/GenBank/DDBJ databases">
        <authorList>
            <person name="Weinstock G."/>
            <person name="Sodergren E."/>
            <person name="Wylie T."/>
            <person name="Fulton L."/>
            <person name="Fulton R."/>
            <person name="Fronick C."/>
            <person name="O'Laughlin M."/>
            <person name="Godfrey J."/>
            <person name="Miner T."/>
            <person name="Herter B."/>
            <person name="Appelbaum E."/>
            <person name="Cordes M."/>
            <person name="Lek S."/>
            <person name="Wollam A."/>
            <person name="Pepin K.H."/>
            <person name="Palsikar V.B."/>
            <person name="Mitreva M."/>
            <person name="Wilson R.K."/>
        </authorList>
    </citation>
    <scope>NUCLEOTIDE SEQUENCE [LARGE SCALE GENOMIC DNA]</scope>
    <source>
        <strain evidence="2 3">ATCC 15930</strain>
    </source>
</reference>
<keyword evidence="1" id="KW-0472">Membrane</keyword>
<comment type="caution">
    <text evidence="2">The sequence shown here is derived from an EMBL/GenBank/DDBJ whole genome shotgun (WGS) entry which is preliminary data.</text>
</comment>
<dbReference type="Proteomes" id="UP000027442">
    <property type="component" value="Unassembled WGS sequence"/>
</dbReference>
<evidence type="ECO:0000313" key="3">
    <source>
        <dbReference type="Proteomes" id="UP000027442"/>
    </source>
</evidence>
<dbReference type="AlphaFoldDB" id="A0A069QH25"/>
<gene>
    <name evidence="2" type="ORF">HMPREF1991_01758</name>
</gene>
<accession>A0A069QH25</accession>
<proteinExistence type="predicted"/>
<dbReference type="PATRIC" id="fig|1122985.7.peg.1830"/>
<dbReference type="HOGENOM" id="CLU_3121187_0_0_10"/>
<dbReference type="EMBL" id="JNGW01000076">
    <property type="protein sequence ID" value="KDR52133.1"/>
    <property type="molecule type" value="Genomic_DNA"/>
</dbReference>
<keyword evidence="1" id="KW-1133">Transmembrane helix</keyword>
<sequence length="50" mass="5854">MMQMFLKENKTFYLNTSRIIILLCNLCFITQNKGVSVMPLLLNACLRMQL</sequence>
<organism evidence="2 3">
    <name type="scientific">Hoylesella loescheii DSM 19665 = JCM 12249 = ATCC 15930</name>
    <dbReference type="NCBI Taxonomy" id="1122985"/>
    <lineage>
        <taxon>Bacteria</taxon>
        <taxon>Pseudomonadati</taxon>
        <taxon>Bacteroidota</taxon>
        <taxon>Bacteroidia</taxon>
        <taxon>Bacteroidales</taxon>
        <taxon>Prevotellaceae</taxon>
        <taxon>Hoylesella</taxon>
    </lineage>
</organism>
<name>A0A069QH25_HOYLO</name>
<feature type="transmembrane region" description="Helical" evidence="1">
    <location>
        <begin position="12"/>
        <end position="31"/>
    </location>
</feature>
<protein>
    <submittedName>
        <fullName evidence="2">Uncharacterized protein</fullName>
    </submittedName>
</protein>
<keyword evidence="1" id="KW-0812">Transmembrane</keyword>
<evidence type="ECO:0000256" key="1">
    <source>
        <dbReference type="SAM" id="Phobius"/>
    </source>
</evidence>
<keyword evidence="3" id="KW-1185">Reference proteome</keyword>
<evidence type="ECO:0000313" key="2">
    <source>
        <dbReference type="EMBL" id="KDR52133.1"/>
    </source>
</evidence>